<dbReference type="GO" id="GO:2001070">
    <property type="term" value="F:starch binding"/>
    <property type="evidence" value="ECO:0007669"/>
    <property type="project" value="InterPro"/>
</dbReference>
<name>A0A1Y1X1R6_9FUNG</name>
<dbReference type="Proteomes" id="UP000193944">
    <property type="component" value="Unassembled WGS sequence"/>
</dbReference>
<dbReference type="InterPro" id="IPR005085">
    <property type="entry name" value="CBM25"/>
</dbReference>
<accession>A0A1Y1X1R6</accession>
<dbReference type="AlphaFoldDB" id="A0A1Y1X1R6"/>
<keyword evidence="1" id="KW-0472">Membrane</keyword>
<comment type="caution">
    <text evidence="3">The sequence shown here is derived from an EMBL/GenBank/DDBJ whole genome shotgun (WGS) entry which is preliminary data.</text>
</comment>
<keyword evidence="1" id="KW-0812">Transmembrane</keyword>
<reference evidence="3 4" key="1">
    <citation type="submission" date="2016-08" db="EMBL/GenBank/DDBJ databases">
        <title>A Parts List for Fungal Cellulosomes Revealed by Comparative Genomics.</title>
        <authorList>
            <consortium name="DOE Joint Genome Institute"/>
            <person name="Haitjema C.H."/>
            <person name="Gilmore S.P."/>
            <person name="Henske J.K."/>
            <person name="Solomon K.V."/>
            <person name="De Groot R."/>
            <person name="Kuo A."/>
            <person name="Mondo S.J."/>
            <person name="Salamov A.A."/>
            <person name="Labutti K."/>
            <person name="Zhao Z."/>
            <person name="Chiniquy J."/>
            <person name="Barry K."/>
            <person name="Brewer H.M."/>
            <person name="Purvine S.O."/>
            <person name="Wright A.T."/>
            <person name="Boxma B."/>
            <person name="Van Alen T."/>
            <person name="Hackstein J.H."/>
            <person name="Baker S.E."/>
            <person name="Grigoriev I.V."/>
            <person name="O'Malley M.A."/>
        </authorList>
    </citation>
    <scope>NUCLEOTIDE SEQUENCE [LARGE SCALE GENOMIC DNA]</scope>
    <source>
        <strain evidence="3 4">S4</strain>
    </source>
</reference>
<evidence type="ECO:0000259" key="2">
    <source>
        <dbReference type="SMART" id="SM01066"/>
    </source>
</evidence>
<organism evidence="3 4">
    <name type="scientific">Anaeromyces robustus</name>
    <dbReference type="NCBI Taxonomy" id="1754192"/>
    <lineage>
        <taxon>Eukaryota</taxon>
        <taxon>Fungi</taxon>
        <taxon>Fungi incertae sedis</taxon>
        <taxon>Chytridiomycota</taxon>
        <taxon>Chytridiomycota incertae sedis</taxon>
        <taxon>Neocallimastigomycetes</taxon>
        <taxon>Neocallimastigales</taxon>
        <taxon>Neocallimastigaceae</taxon>
        <taxon>Anaeromyces</taxon>
    </lineage>
</organism>
<feature type="transmembrane region" description="Helical" evidence="1">
    <location>
        <begin position="9"/>
        <end position="28"/>
    </location>
</feature>
<protein>
    <recommendedName>
        <fullName evidence="2">Carbohydrate binding module family 25 domain-containing protein</fullName>
    </recommendedName>
</protein>
<feature type="domain" description="Carbohydrate binding module family 25" evidence="2">
    <location>
        <begin position="152"/>
        <end position="231"/>
    </location>
</feature>
<dbReference type="Pfam" id="PF16738">
    <property type="entry name" value="CBM26"/>
    <property type="match status" value="2"/>
</dbReference>
<keyword evidence="1" id="KW-1133">Transmembrane helix</keyword>
<dbReference type="Gene3D" id="2.60.40.10">
    <property type="entry name" value="Immunoglobulins"/>
    <property type="match status" value="4"/>
</dbReference>
<gene>
    <name evidence="3" type="ORF">BCR32DRAFT_327991</name>
</gene>
<dbReference type="InterPro" id="IPR031965">
    <property type="entry name" value="CBM26"/>
</dbReference>
<dbReference type="SMART" id="SM01066">
    <property type="entry name" value="CBM_25"/>
    <property type="match status" value="2"/>
</dbReference>
<evidence type="ECO:0000313" key="3">
    <source>
        <dbReference type="EMBL" id="ORX79740.1"/>
    </source>
</evidence>
<sequence length="487" mass="56772">MNYKQNKIIFFFIVFLIQNLFVISAPLVENVNKRSFTSIEETHSSIYFEKPSHWGEDVYAYVYSSYVNELPYDAGIPLKQWPGEKMYHDKERNNYNVNFAYKYFNHNSHVMFTDGKNQIPGVLEEGFTLIERGVYNENGLKAVCDYGNTCKKNYALLFYVKDPSWKKVIAHYQIGGKGEWEDTKVCIYDLFQKKYHHTFDLGNDDYITIAFTDGNGKWDNNNGKNYRINALEDIVIVNPNAASVPSKKRTYVPQYIHTTFNVYFEKPSHWGDEIFAYVYDFENDSTTEGLENWPGRKMALHIEEEIELNGTKNKNNNNNNKNNNTYFVTYYRPVFTPNARIIFSDGKNQSPGVLQEGFPLVRRGLYTENGIKAICVWSNKLSNNNNNSYVQYNDCRSTYAAINYASKEDWGFKAYAHYQIGNGQWTKKPVEMQHQNYDTNEFVLYVDVGKEKDLTVAFFDGDNEWDNNNGKNFKVQPLTDVLIQHTI</sequence>
<keyword evidence="4" id="KW-1185">Reference proteome</keyword>
<dbReference type="EMBL" id="MCFG01000165">
    <property type="protein sequence ID" value="ORX79740.1"/>
    <property type="molecule type" value="Genomic_DNA"/>
</dbReference>
<evidence type="ECO:0000313" key="4">
    <source>
        <dbReference type="Proteomes" id="UP000193944"/>
    </source>
</evidence>
<evidence type="ECO:0000256" key="1">
    <source>
        <dbReference type="SAM" id="Phobius"/>
    </source>
</evidence>
<reference evidence="3 4" key="2">
    <citation type="submission" date="2016-08" db="EMBL/GenBank/DDBJ databases">
        <title>Pervasive Adenine N6-methylation of Active Genes in Fungi.</title>
        <authorList>
            <consortium name="DOE Joint Genome Institute"/>
            <person name="Mondo S.J."/>
            <person name="Dannebaum R.O."/>
            <person name="Kuo R.C."/>
            <person name="Labutti K."/>
            <person name="Haridas S."/>
            <person name="Kuo A."/>
            <person name="Salamov A."/>
            <person name="Ahrendt S.R."/>
            <person name="Lipzen A."/>
            <person name="Sullivan W."/>
            <person name="Andreopoulos W.B."/>
            <person name="Clum A."/>
            <person name="Lindquist E."/>
            <person name="Daum C."/>
            <person name="Ramamoorthy G.K."/>
            <person name="Gryganskyi A."/>
            <person name="Culley D."/>
            <person name="Magnuson J.K."/>
            <person name="James T.Y."/>
            <person name="O'Malley M.A."/>
            <person name="Stajich J.E."/>
            <person name="Spatafora J.W."/>
            <person name="Visel A."/>
            <person name="Grigoriev I.V."/>
        </authorList>
    </citation>
    <scope>NUCLEOTIDE SEQUENCE [LARGE SCALE GENOMIC DNA]</scope>
    <source>
        <strain evidence="3 4">S4</strain>
    </source>
</reference>
<feature type="domain" description="Carbohydrate binding module family 25" evidence="2">
    <location>
        <begin position="397"/>
        <end position="478"/>
    </location>
</feature>
<proteinExistence type="predicted"/>
<dbReference type="InterPro" id="IPR013783">
    <property type="entry name" value="Ig-like_fold"/>
</dbReference>